<feature type="compositionally biased region" description="Polar residues" evidence="8">
    <location>
        <begin position="60"/>
        <end position="84"/>
    </location>
</feature>
<dbReference type="SUPFAM" id="SSF55486">
    <property type="entry name" value="Metalloproteases ('zincins'), catalytic domain"/>
    <property type="match status" value="1"/>
</dbReference>
<evidence type="ECO:0000256" key="5">
    <source>
        <dbReference type="ARBA" id="ARBA00022801"/>
    </source>
</evidence>
<dbReference type="PANTHER" id="PTHR33794">
    <property type="entry name" value="BACILLOLYSIN"/>
    <property type="match status" value="1"/>
</dbReference>
<dbReference type="Gene3D" id="2.60.120.260">
    <property type="entry name" value="Galactose-binding domain-like"/>
    <property type="match status" value="1"/>
</dbReference>
<dbReference type="Proteomes" id="UP000603728">
    <property type="component" value="Unassembled WGS sequence"/>
</dbReference>
<dbReference type="Pfam" id="PF18962">
    <property type="entry name" value="Por_Secre_tail"/>
    <property type="match status" value="1"/>
</dbReference>
<dbReference type="InterPro" id="IPR026444">
    <property type="entry name" value="Secre_tail"/>
</dbReference>
<dbReference type="Gene3D" id="2.60.40.10">
    <property type="entry name" value="Immunoglobulins"/>
    <property type="match status" value="1"/>
</dbReference>
<accession>A0ABS1KFX6</accession>
<evidence type="ECO:0000313" key="12">
    <source>
        <dbReference type="Proteomes" id="UP000603728"/>
    </source>
</evidence>
<dbReference type="Gene3D" id="3.10.170.10">
    <property type="match status" value="1"/>
</dbReference>
<dbReference type="Gene3D" id="1.10.390.10">
    <property type="entry name" value="Neutral Protease Domain 2"/>
    <property type="match status" value="1"/>
</dbReference>
<evidence type="ECO:0000313" key="11">
    <source>
        <dbReference type="EMBL" id="MBL0737587.1"/>
    </source>
</evidence>
<dbReference type="RefSeq" id="WP_202001891.1">
    <property type="nucleotide sequence ID" value="NZ_JAERSF010000002.1"/>
</dbReference>
<comment type="similarity">
    <text evidence="1">Belongs to the peptidase M4 family.</text>
</comment>
<keyword evidence="12" id="KW-1185">Reference proteome</keyword>
<dbReference type="CDD" id="cd09597">
    <property type="entry name" value="M4_TLP"/>
    <property type="match status" value="1"/>
</dbReference>
<organism evidence="11 12">
    <name type="scientific">Flavobacterium tagetis</name>
    <dbReference type="NCBI Taxonomy" id="2801336"/>
    <lineage>
        <taxon>Bacteria</taxon>
        <taxon>Pseudomonadati</taxon>
        <taxon>Bacteroidota</taxon>
        <taxon>Flavobacteriia</taxon>
        <taxon>Flavobacteriales</taxon>
        <taxon>Flavobacteriaceae</taxon>
        <taxon>Flavobacterium</taxon>
    </lineage>
</organism>
<evidence type="ECO:0000256" key="3">
    <source>
        <dbReference type="ARBA" id="ARBA00022723"/>
    </source>
</evidence>
<feature type="compositionally biased region" description="Polar residues" evidence="8">
    <location>
        <begin position="33"/>
        <end position="51"/>
    </location>
</feature>
<dbReference type="Gene3D" id="2.60.120.200">
    <property type="match status" value="1"/>
</dbReference>
<dbReference type="PRINTS" id="PR00730">
    <property type="entry name" value="THERMOLYSIN"/>
</dbReference>
<dbReference type="SUPFAM" id="SSF49899">
    <property type="entry name" value="Concanavalin A-like lectins/glucanases"/>
    <property type="match status" value="2"/>
</dbReference>
<dbReference type="PROSITE" id="PS50060">
    <property type="entry name" value="MAM_2"/>
    <property type="match status" value="1"/>
</dbReference>
<dbReference type="Pfam" id="PF01447">
    <property type="entry name" value="Peptidase_M4"/>
    <property type="match status" value="1"/>
</dbReference>
<dbReference type="InterPro" id="IPR050728">
    <property type="entry name" value="Zinc_Metalloprotease_M4"/>
</dbReference>
<dbReference type="Pfam" id="PF00629">
    <property type="entry name" value="MAM"/>
    <property type="match status" value="1"/>
</dbReference>
<feature type="compositionally biased region" description="Basic and acidic residues" evidence="8">
    <location>
        <begin position="89"/>
        <end position="98"/>
    </location>
</feature>
<evidence type="ECO:0000256" key="9">
    <source>
        <dbReference type="SAM" id="SignalP"/>
    </source>
</evidence>
<dbReference type="InterPro" id="IPR027268">
    <property type="entry name" value="Peptidase_M4/M1_CTD_sf"/>
</dbReference>
<evidence type="ECO:0000256" key="1">
    <source>
        <dbReference type="ARBA" id="ARBA00009388"/>
    </source>
</evidence>
<evidence type="ECO:0000256" key="6">
    <source>
        <dbReference type="ARBA" id="ARBA00022833"/>
    </source>
</evidence>
<keyword evidence="4 9" id="KW-0732">Signal</keyword>
<dbReference type="InterPro" id="IPR001570">
    <property type="entry name" value="Peptidase_M4_C_domain"/>
</dbReference>
<dbReference type="InterPro" id="IPR000998">
    <property type="entry name" value="MAM_dom"/>
</dbReference>
<sequence length="2050" mass="226986">MNQIYPKPRYLFLLLGLLTYSAGMAQSPLPKNKTANVQTTLGSSGANQKNDQVFKKASDPTLNQEDNVNPFLTQKSVNGTALSQEESDAVNKRMKESQKLLSSNQNSATARTIQVASDSTKLRSFAKSSNLTLRNVFEVRKEDFELSNADKMQLKSVSEKHGRKLATYQQLHNSVPVEGAIYKVRENKTKIDAFGETSKKLPTNSNYKVSASQGLENALREVNAKEYVWQSKKLSPLVHKKISTKPQGELVYVGPNFSSELKEYYLAWKFDVFATNPQSSQTIYVDANTGKIILKIDLNRDLRLSSAPVADGRAAIGKGKARFSGDVTFGTTQYAEGYKLETLEGKYKVPIYTLNMNHAEHASDEVLTEYIDEDNNWNDLYNKDHDEVAIDIHWGLQKTLNYYEEKFDRNSVDNEGMTIFGLAHLGTNVQNASWTGGWAQFGDGDKQPFVSLGITGHEMTHAVTQFSAGLIYQGESGAMNESFSDIFGISIELYAGKDSKNDIWMLGDELYKHGSLRSMSNPKAAGQPDTYAGEFWTNPANIQDDNGGVHQNSGITNYWYYLLVEGGNGVNDLNNSYSVKAIGLEKAEKIAYATLTEYLSPSSNFMAMRQASLLATEDLYGLGSEEYKQVTNAWYAIGVGPAYGDKQVLLVSYENPSVPCGPLKGEEPFYVKIKNTGSTVIKADENLNFKLRAMASALGRMITFYTYDGTTAFGKDLNPGEEATLALKSKIPYQTGGAINYIEVKVDLNPIAEFGAKEGYTFISQVVVPTAQKDYDLKATALSMPYYTGDALSSSYQSSITIFNLGCAAIPAGTVLKVGYADTTPGSATVWKDVTLAADFKGNSEMTIAFDSTFDLSGLGLHTYEGYVTLAQDPVTTNNSVLNAAYSGIVTQLPYSEGFERTPGGWNTKSLNDVNQKFVFQNYPGSFRDIKSQYNWATVDFRSNERMALNSDFVLESPIFDFTNVASPYIEFDLYYLFHAGYDGLIVEYSEDKGKNWKKVENVNYPQTVHYDEYESFGGPWFTGVNTVLKKDPYQMRLNDLAGKKVAVRFRIKTDDYNDGFLGGFVDNIKVSDAPYDLALLSSKLEAGKCTVDNNNVTIVSKISNNFPTTSQRVNVTTKILDAAKNEVFSKTELTTLNFTKFKDTISFSTPNISIKTVGTHTISVSVFPEDMTKDVKQGNNALTFTYDNWNNEDLKVTVLPYKMDFEDASKYKGWRTYENNGSAGWNHGVRADLGSPGWFIDDHTKFMASNDDKCNCDEGNDMLVSPVFDLTNYKTAHLTFDGFGDSQHLSDGYVKVSTDGGETWKEVFHMPYYGAWWEYGVDLTEYAGKSCVMVAFVHNDNGYFANGFAVDNIEIKETKSNVRLSNLSVAENVYEDSASHEFVVSARNSAYKPINKVTVEYQISQNGTAIGAPVSLEKNDELLVGQTITYKIDGLPKLAAGNYEIALKAFTADEPKDQAQVVKGTFQVAANAPELSIETFSNLPAGSLLGQKGFVSSQSDDNYPWRAVTTPDNVNLTVPKKDHTGDTAKTLLYSQLEGLSYYGELISPMYKLSEKASAVEFYYAMQSNANDIFLVDIKVAGGEWTELWRRNKEGMYADADWKRASLNISKYKGKSVMFRFRHAKAAGYSYMVLDDLKIFNEEITDVAMQILSPKDVCGSQEYKVRLTNEGQVAIKENAVQVEIQYVNTSETISETVEAGIPVGESIEYIFKKQPKLDDMGDSHVFNFTAKLEGDIVDQNNTIENYYYQGVSGDFKLFDNALIHGYAGKSVYINAQTNLLIKELDAVSYKWNTGETTSDIEVTKPGDYIVTAVLENGCTITEKVTVTFDTFESGLPSGDVCGPEVVLNPGNYAAYEWFDGSTDPTFTTTESGEYYVTVYNEHGLGKIFITTINVLENIVPEIQALEGNKITASADAAGYQWYLNGRPLPNATEKMVSTIWEGSYSLQVTNAHGCTSMSAPIDSKGLLIGKLTNSFRVFPNPAADNVNIFLAEKAEGQAEMKIYSMEGNAVWSKTYSAVPSSVNVSQLTTGVYILDCTVQGKKYTAKIIKK</sequence>
<protein>
    <submittedName>
        <fullName evidence="11">M4 family metallopeptidase</fullName>
    </submittedName>
</protein>
<dbReference type="InterPro" id="IPR023612">
    <property type="entry name" value="Peptidase_M4"/>
</dbReference>
<keyword evidence="7" id="KW-0482">Metalloprotease</keyword>
<feature type="chain" id="PRO_5045401753" evidence="9">
    <location>
        <begin position="26"/>
        <end position="2050"/>
    </location>
</feature>
<evidence type="ECO:0000259" key="10">
    <source>
        <dbReference type="PROSITE" id="PS50060"/>
    </source>
</evidence>
<evidence type="ECO:0000256" key="2">
    <source>
        <dbReference type="ARBA" id="ARBA00022670"/>
    </source>
</evidence>
<keyword evidence="2" id="KW-0645">Protease</keyword>
<comment type="caution">
    <text evidence="11">The sequence shown here is derived from an EMBL/GenBank/DDBJ whole genome shotgun (WGS) entry which is preliminary data.</text>
</comment>
<dbReference type="Pfam" id="PF02868">
    <property type="entry name" value="Peptidase_M4_C"/>
    <property type="match status" value="1"/>
</dbReference>
<reference evidence="11 12" key="1">
    <citation type="submission" date="2021-01" db="EMBL/GenBank/DDBJ databases">
        <title>Genome seq and assembly of Flavobacterium sp. GN10.</title>
        <authorList>
            <person name="Chhetri G."/>
        </authorList>
    </citation>
    <scope>NUCLEOTIDE SEQUENCE [LARGE SCALE GENOMIC DNA]</scope>
    <source>
        <strain evidence="11 12">GN10</strain>
    </source>
</reference>
<dbReference type="PANTHER" id="PTHR33794:SF1">
    <property type="entry name" value="BACILLOLYSIN"/>
    <property type="match status" value="1"/>
</dbReference>
<feature type="region of interest" description="Disordered" evidence="8">
    <location>
        <begin position="30"/>
        <end position="112"/>
    </location>
</feature>
<proteinExistence type="inferred from homology"/>
<name>A0ABS1KFX6_9FLAO</name>
<evidence type="ECO:0000256" key="8">
    <source>
        <dbReference type="SAM" id="MobiDB-lite"/>
    </source>
</evidence>
<gene>
    <name evidence="11" type="ORF">JI750_11845</name>
</gene>
<keyword evidence="3" id="KW-0479">Metal-binding</keyword>
<evidence type="ECO:0000256" key="7">
    <source>
        <dbReference type="ARBA" id="ARBA00023049"/>
    </source>
</evidence>
<keyword evidence="5" id="KW-0378">Hydrolase</keyword>
<dbReference type="InterPro" id="IPR013320">
    <property type="entry name" value="ConA-like_dom_sf"/>
</dbReference>
<keyword evidence="6" id="KW-0862">Zinc</keyword>
<feature type="compositionally biased region" description="Polar residues" evidence="8">
    <location>
        <begin position="99"/>
        <end position="112"/>
    </location>
</feature>
<dbReference type="InterPro" id="IPR013856">
    <property type="entry name" value="Peptidase_M4_domain"/>
</dbReference>
<dbReference type="EMBL" id="JAERSF010000002">
    <property type="protein sequence ID" value="MBL0737587.1"/>
    <property type="molecule type" value="Genomic_DNA"/>
</dbReference>
<dbReference type="InterPro" id="IPR013783">
    <property type="entry name" value="Ig-like_fold"/>
</dbReference>
<dbReference type="NCBIfam" id="TIGR04183">
    <property type="entry name" value="Por_Secre_tail"/>
    <property type="match status" value="1"/>
</dbReference>
<feature type="signal peptide" evidence="9">
    <location>
        <begin position="1"/>
        <end position="25"/>
    </location>
</feature>
<feature type="domain" description="MAM" evidence="10">
    <location>
        <begin position="1494"/>
        <end position="1660"/>
    </location>
</feature>
<evidence type="ECO:0000256" key="4">
    <source>
        <dbReference type="ARBA" id="ARBA00022729"/>
    </source>
</evidence>